<dbReference type="InterPro" id="IPR004868">
    <property type="entry name" value="DNA-dir_DNA_pol_B_mt/vir"/>
</dbReference>
<feature type="domain" description="DNA-directed DNA polymerase family B mitochondria/virus" evidence="10">
    <location>
        <begin position="12"/>
        <end position="62"/>
    </location>
</feature>
<dbReference type="Proteomes" id="UP001396334">
    <property type="component" value="Unassembled WGS sequence"/>
</dbReference>
<keyword evidence="6" id="KW-0239">DNA-directed DNA polymerase</keyword>
<name>A0ABR1ZYI1_9ROSI</name>
<gene>
    <name evidence="11" type="ORF">V6N11_034313</name>
</gene>
<keyword evidence="3" id="KW-0808">Transferase</keyword>
<comment type="caution">
    <text evidence="11">The sequence shown here is derived from an EMBL/GenBank/DDBJ whole genome shotgun (WGS) entry which is preliminary data.</text>
</comment>
<feature type="transmembrane region" description="Helical" evidence="9">
    <location>
        <begin position="117"/>
        <end position="139"/>
    </location>
</feature>
<evidence type="ECO:0000256" key="3">
    <source>
        <dbReference type="ARBA" id="ARBA00022679"/>
    </source>
</evidence>
<organism evidence="11 12">
    <name type="scientific">Hibiscus sabdariffa</name>
    <name type="common">roselle</name>
    <dbReference type="NCBI Taxonomy" id="183260"/>
    <lineage>
        <taxon>Eukaryota</taxon>
        <taxon>Viridiplantae</taxon>
        <taxon>Streptophyta</taxon>
        <taxon>Embryophyta</taxon>
        <taxon>Tracheophyta</taxon>
        <taxon>Spermatophyta</taxon>
        <taxon>Magnoliopsida</taxon>
        <taxon>eudicotyledons</taxon>
        <taxon>Gunneridae</taxon>
        <taxon>Pentapetalae</taxon>
        <taxon>rosids</taxon>
        <taxon>malvids</taxon>
        <taxon>Malvales</taxon>
        <taxon>Malvaceae</taxon>
        <taxon>Malvoideae</taxon>
        <taxon>Hibiscus</taxon>
    </lineage>
</organism>
<dbReference type="EC" id="2.7.7.7" evidence="2"/>
<accession>A0ABR1ZYI1</accession>
<evidence type="ECO:0000256" key="8">
    <source>
        <dbReference type="ARBA" id="ARBA00049244"/>
    </source>
</evidence>
<evidence type="ECO:0000256" key="1">
    <source>
        <dbReference type="ARBA" id="ARBA00005755"/>
    </source>
</evidence>
<evidence type="ECO:0000259" key="10">
    <source>
        <dbReference type="Pfam" id="PF03175"/>
    </source>
</evidence>
<evidence type="ECO:0000313" key="11">
    <source>
        <dbReference type="EMBL" id="KAK8485786.1"/>
    </source>
</evidence>
<keyword evidence="12" id="KW-1185">Reference proteome</keyword>
<comment type="similarity">
    <text evidence="1">Belongs to the DNA polymerase type-B family.</text>
</comment>
<evidence type="ECO:0000256" key="9">
    <source>
        <dbReference type="SAM" id="Phobius"/>
    </source>
</evidence>
<evidence type="ECO:0000256" key="7">
    <source>
        <dbReference type="ARBA" id="ARBA00023125"/>
    </source>
</evidence>
<evidence type="ECO:0000256" key="4">
    <source>
        <dbReference type="ARBA" id="ARBA00022695"/>
    </source>
</evidence>
<dbReference type="Gene3D" id="3.30.420.10">
    <property type="entry name" value="Ribonuclease H-like superfamily/Ribonuclease H"/>
    <property type="match status" value="1"/>
</dbReference>
<keyword evidence="4" id="KW-0548">Nucleotidyltransferase</keyword>
<proteinExistence type="inferred from homology"/>
<dbReference type="Pfam" id="PF03175">
    <property type="entry name" value="DNA_pol_B_2"/>
    <property type="match status" value="1"/>
</dbReference>
<sequence>MRAYELGVYSGKTMLFRFRDSLNLLPGKLRELAKNLCPDLGTKGSIPYDELKDSEVRKTLYYSLGAYSHSFLCSFNALLVDWKCVKAYWIDVLDITEIKGSATRIFKTRPVLIKPRLYALLYVLYFCFLSQHNALLSVLQMKPYQTTTRLPCLCAWTYIAEQGL</sequence>
<evidence type="ECO:0000256" key="2">
    <source>
        <dbReference type="ARBA" id="ARBA00012417"/>
    </source>
</evidence>
<keyword evidence="9" id="KW-1133">Transmembrane helix</keyword>
<evidence type="ECO:0000256" key="6">
    <source>
        <dbReference type="ARBA" id="ARBA00022932"/>
    </source>
</evidence>
<reference evidence="11 12" key="1">
    <citation type="journal article" date="2024" name="G3 (Bethesda)">
        <title>Genome assembly of Hibiscus sabdariffa L. provides insights into metabolisms of medicinal natural products.</title>
        <authorList>
            <person name="Kim T."/>
        </authorList>
    </citation>
    <scope>NUCLEOTIDE SEQUENCE [LARGE SCALE GENOMIC DNA]</scope>
    <source>
        <strain evidence="11">TK-2024</strain>
        <tissue evidence="11">Old leaves</tissue>
    </source>
</reference>
<dbReference type="InterPro" id="IPR036397">
    <property type="entry name" value="RNaseH_sf"/>
</dbReference>
<keyword evidence="7" id="KW-0238">DNA-binding</keyword>
<dbReference type="EMBL" id="JBBPBN010000479">
    <property type="protein sequence ID" value="KAK8485786.1"/>
    <property type="molecule type" value="Genomic_DNA"/>
</dbReference>
<evidence type="ECO:0000256" key="5">
    <source>
        <dbReference type="ARBA" id="ARBA00022705"/>
    </source>
</evidence>
<keyword evidence="9" id="KW-0812">Transmembrane</keyword>
<dbReference type="InterPro" id="IPR012337">
    <property type="entry name" value="RNaseH-like_sf"/>
</dbReference>
<evidence type="ECO:0000313" key="12">
    <source>
        <dbReference type="Proteomes" id="UP001396334"/>
    </source>
</evidence>
<protein>
    <recommendedName>
        <fullName evidence="2">DNA-directed DNA polymerase</fullName>
        <ecNumber evidence="2">2.7.7.7</ecNumber>
    </recommendedName>
</protein>
<dbReference type="SUPFAM" id="SSF53098">
    <property type="entry name" value="Ribonuclease H-like"/>
    <property type="match status" value="1"/>
</dbReference>
<keyword evidence="5" id="KW-0235">DNA replication</keyword>
<keyword evidence="9" id="KW-0472">Membrane</keyword>
<comment type="catalytic activity">
    <reaction evidence="8">
        <text>DNA(n) + a 2'-deoxyribonucleoside 5'-triphosphate = DNA(n+1) + diphosphate</text>
        <dbReference type="Rhea" id="RHEA:22508"/>
        <dbReference type="Rhea" id="RHEA-COMP:17339"/>
        <dbReference type="Rhea" id="RHEA-COMP:17340"/>
        <dbReference type="ChEBI" id="CHEBI:33019"/>
        <dbReference type="ChEBI" id="CHEBI:61560"/>
        <dbReference type="ChEBI" id="CHEBI:173112"/>
        <dbReference type="EC" id="2.7.7.7"/>
    </reaction>
</comment>